<evidence type="ECO:0000256" key="1">
    <source>
        <dbReference type="ARBA" id="ARBA00022801"/>
    </source>
</evidence>
<dbReference type="InterPro" id="IPR018392">
    <property type="entry name" value="LysM"/>
</dbReference>
<dbReference type="InterPro" id="IPR029070">
    <property type="entry name" value="Chitinase_insertion_sf"/>
</dbReference>
<dbReference type="InterPro" id="IPR017853">
    <property type="entry name" value="GH"/>
</dbReference>
<feature type="domain" description="LysM" evidence="3">
    <location>
        <begin position="2"/>
        <end position="46"/>
    </location>
</feature>
<dbReference type="GO" id="GO:0016798">
    <property type="term" value="F:hydrolase activity, acting on glycosyl bonds"/>
    <property type="evidence" value="ECO:0007669"/>
    <property type="project" value="UniProtKB-KW"/>
</dbReference>
<proteinExistence type="predicted"/>
<dbReference type="RefSeq" id="WP_212690646.1">
    <property type="nucleotide sequence ID" value="NZ_CP058561.1"/>
</dbReference>
<dbReference type="InterPro" id="IPR036779">
    <property type="entry name" value="LysM_dom_sf"/>
</dbReference>
<sequence>MQIHVVSPGESLFTIARTYNIPVSDIIEINQLENPANLVVGQTLLIPTMGKFYTVRPGDSLYSISEKFNVPVYLIQRANDYMDPMDLQVGTRIFIPSGPKPIVDVAAYVDLDITGEDSASYVEEVGDNLTYVNIFSYKANADGSLTPPIGDEPVINAAYSKRVAPLMVITNIDEGGFSIENATALLNDEEAQDRLLDEAIAIMKEKGYLGIDFDFEYLGAENRKAYIDFLKKAKKRLKEEDERYTLSVALAPKISDDQVGILYEGHDYREIGKIVDFIFIMTYEWGWSGGPPRAVSPINEVRRVVEYALSHVPSEKIMMGIPLYGYDWTLPFVEGGKFAKSIGFKDGVELARKYNRQIQFDEESQSPFFRYIDEEGKEHEVWFEDARSLQAKFDLVKELDLRGFFYWVLARAAPQNWELVEDNFIVNKVI</sequence>
<evidence type="ECO:0000259" key="3">
    <source>
        <dbReference type="PROSITE" id="PS51782"/>
    </source>
</evidence>
<gene>
    <name evidence="5" type="ORF">HYG85_16850</name>
</gene>
<dbReference type="Gene3D" id="3.10.350.10">
    <property type="entry name" value="LysM domain"/>
    <property type="match status" value="2"/>
</dbReference>
<dbReference type="InterPro" id="IPR041704">
    <property type="entry name" value="CFLE_GH18"/>
</dbReference>
<evidence type="ECO:0000256" key="2">
    <source>
        <dbReference type="ARBA" id="ARBA00023295"/>
    </source>
</evidence>
<organism evidence="5 6">
    <name type="scientific">Vallitalea guaymasensis</name>
    <dbReference type="NCBI Taxonomy" id="1185412"/>
    <lineage>
        <taxon>Bacteria</taxon>
        <taxon>Bacillati</taxon>
        <taxon>Bacillota</taxon>
        <taxon>Clostridia</taxon>
        <taxon>Lachnospirales</taxon>
        <taxon>Vallitaleaceae</taxon>
        <taxon>Vallitalea</taxon>
    </lineage>
</organism>
<keyword evidence="6" id="KW-1185">Reference proteome</keyword>
<dbReference type="SUPFAM" id="SSF54106">
    <property type="entry name" value="LysM domain"/>
    <property type="match status" value="2"/>
</dbReference>
<dbReference type="GO" id="GO:0005975">
    <property type="term" value="P:carbohydrate metabolic process"/>
    <property type="evidence" value="ECO:0007669"/>
    <property type="project" value="InterPro"/>
</dbReference>
<dbReference type="CDD" id="cd02874">
    <property type="entry name" value="GH18_CFLE_spore_hydrolase"/>
    <property type="match status" value="1"/>
</dbReference>
<evidence type="ECO:0000313" key="6">
    <source>
        <dbReference type="Proteomes" id="UP000677305"/>
    </source>
</evidence>
<dbReference type="PANTHER" id="PTHR46066:SF2">
    <property type="entry name" value="CHITINASE DOMAIN-CONTAINING PROTEIN 1"/>
    <property type="match status" value="1"/>
</dbReference>
<dbReference type="KEGG" id="vgu:HYG85_16850"/>
<dbReference type="SMART" id="SM00636">
    <property type="entry name" value="Glyco_18"/>
    <property type="match status" value="1"/>
</dbReference>
<dbReference type="Pfam" id="PF01476">
    <property type="entry name" value="LysM"/>
    <property type="match status" value="2"/>
</dbReference>
<protein>
    <submittedName>
        <fullName evidence="5">Glycoside hydrolase family 18 protein</fullName>
    </submittedName>
</protein>
<dbReference type="GO" id="GO:0012505">
    <property type="term" value="C:endomembrane system"/>
    <property type="evidence" value="ECO:0007669"/>
    <property type="project" value="TreeGrafter"/>
</dbReference>
<dbReference type="Gene3D" id="3.10.50.10">
    <property type="match status" value="1"/>
</dbReference>
<accession>A0A8J8MCU8</accession>
<keyword evidence="1 5" id="KW-0378">Hydrolase</keyword>
<dbReference type="PROSITE" id="PS51782">
    <property type="entry name" value="LYSM"/>
    <property type="match status" value="2"/>
</dbReference>
<evidence type="ECO:0000259" key="4">
    <source>
        <dbReference type="PROSITE" id="PS51910"/>
    </source>
</evidence>
<name>A0A8J8MCU8_9FIRM</name>
<dbReference type="InterPro" id="IPR011583">
    <property type="entry name" value="Chitinase_II/V-like_cat"/>
</dbReference>
<dbReference type="GO" id="GO:0070492">
    <property type="term" value="F:oligosaccharide binding"/>
    <property type="evidence" value="ECO:0007669"/>
    <property type="project" value="TreeGrafter"/>
</dbReference>
<reference evidence="5 6" key="1">
    <citation type="submission" date="2020-07" db="EMBL/GenBank/DDBJ databases">
        <title>Vallitalea guaymasensis genome.</title>
        <authorList>
            <person name="Postec A."/>
        </authorList>
    </citation>
    <scope>NUCLEOTIDE SEQUENCE [LARGE SCALE GENOMIC DNA]</scope>
    <source>
        <strain evidence="5 6">Ra1766G1</strain>
    </source>
</reference>
<dbReference type="AlphaFoldDB" id="A0A8J8MCU8"/>
<evidence type="ECO:0000313" key="5">
    <source>
        <dbReference type="EMBL" id="QUH30484.1"/>
    </source>
</evidence>
<dbReference type="InterPro" id="IPR001223">
    <property type="entry name" value="Glyco_hydro18_cat"/>
</dbReference>
<feature type="domain" description="GH18" evidence="4">
    <location>
        <begin position="103"/>
        <end position="430"/>
    </location>
</feature>
<dbReference type="CDD" id="cd00118">
    <property type="entry name" value="LysM"/>
    <property type="match status" value="2"/>
</dbReference>
<dbReference type="Proteomes" id="UP000677305">
    <property type="component" value="Chromosome"/>
</dbReference>
<dbReference type="Gene3D" id="3.20.20.80">
    <property type="entry name" value="Glycosidases"/>
    <property type="match status" value="1"/>
</dbReference>
<feature type="domain" description="LysM" evidence="3">
    <location>
        <begin position="51"/>
        <end position="95"/>
    </location>
</feature>
<dbReference type="SMART" id="SM00257">
    <property type="entry name" value="LysM"/>
    <property type="match status" value="2"/>
</dbReference>
<dbReference type="PANTHER" id="PTHR46066">
    <property type="entry name" value="CHITINASE DOMAIN-CONTAINING PROTEIN 1 FAMILY MEMBER"/>
    <property type="match status" value="1"/>
</dbReference>
<keyword evidence="2" id="KW-0326">Glycosidase</keyword>
<dbReference type="SUPFAM" id="SSF51445">
    <property type="entry name" value="(Trans)glycosidases"/>
    <property type="match status" value="1"/>
</dbReference>
<dbReference type="PROSITE" id="PS51910">
    <property type="entry name" value="GH18_2"/>
    <property type="match status" value="1"/>
</dbReference>
<dbReference type="GO" id="GO:0008061">
    <property type="term" value="F:chitin binding"/>
    <property type="evidence" value="ECO:0007669"/>
    <property type="project" value="InterPro"/>
</dbReference>
<dbReference type="Pfam" id="PF00704">
    <property type="entry name" value="Glyco_hydro_18"/>
    <property type="match status" value="1"/>
</dbReference>
<dbReference type="EMBL" id="CP058561">
    <property type="protein sequence ID" value="QUH30484.1"/>
    <property type="molecule type" value="Genomic_DNA"/>
</dbReference>